<dbReference type="Pfam" id="PF01609">
    <property type="entry name" value="DDE_Tnp_1"/>
    <property type="match status" value="1"/>
</dbReference>
<dbReference type="NCBIfam" id="NF033559">
    <property type="entry name" value="transpos_IS1634"/>
    <property type="match status" value="1"/>
</dbReference>
<protein>
    <recommendedName>
        <fullName evidence="1">Transposase IS4-like domain-containing protein</fullName>
    </recommendedName>
</protein>
<dbReference type="SUPFAM" id="SSF53098">
    <property type="entry name" value="Ribonuclease H-like"/>
    <property type="match status" value="1"/>
</dbReference>
<dbReference type="PANTHER" id="PTHR34614">
    <property type="match status" value="1"/>
</dbReference>
<evidence type="ECO:0000313" key="2">
    <source>
        <dbReference type="EMBL" id="BDI04472.1"/>
    </source>
</evidence>
<evidence type="ECO:0000313" key="3">
    <source>
        <dbReference type="Proteomes" id="UP001057498"/>
    </source>
</evidence>
<dbReference type="InterPro" id="IPR012337">
    <property type="entry name" value="RNaseH-like_sf"/>
</dbReference>
<evidence type="ECO:0000259" key="1">
    <source>
        <dbReference type="Pfam" id="PF01609"/>
    </source>
</evidence>
<accession>A0ABM7YJC3</accession>
<dbReference type="PANTHER" id="PTHR34614:SF2">
    <property type="entry name" value="TRANSPOSASE IS4-LIKE DOMAIN-CONTAINING PROTEIN"/>
    <property type="match status" value="1"/>
</dbReference>
<feature type="domain" description="Transposase IS4-like" evidence="1">
    <location>
        <begin position="195"/>
        <end position="506"/>
    </location>
</feature>
<dbReference type="Proteomes" id="UP001057498">
    <property type="component" value="Chromosome"/>
</dbReference>
<dbReference type="InterPro" id="IPR047654">
    <property type="entry name" value="IS1634_transpos"/>
</dbReference>
<keyword evidence="3" id="KW-1185">Reference proteome</keyword>
<dbReference type="EMBL" id="AP025730">
    <property type="protein sequence ID" value="BDI04472.1"/>
    <property type="molecule type" value="Genomic_DNA"/>
</dbReference>
<name>A0ABM7YJC3_9BURK</name>
<dbReference type="InterPro" id="IPR002559">
    <property type="entry name" value="Transposase_11"/>
</dbReference>
<organism evidence="2 3">
    <name type="scientific">Sphaerotilus microaerophilus</name>
    <dbReference type="NCBI Taxonomy" id="2914710"/>
    <lineage>
        <taxon>Bacteria</taxon>
        <taxon>Pseudomonadati</taxon>
        <taxon>Pseudomonadota</taxon>
        <taxon>Betaproteobacteria</taxon>
        <taxon>Burkholderiales</taxon>
        <taxon>Sphaerotilaceae</taxon>
        <taxon>Sphaerotilus</taxon>
    </lineage>
</organism>
<proteinExistence type="predicted"/>
<sequence length="577" mass="64947">MYWHYPAFWLYSQAMFIKLTRSGGRSYAQLVESFRDEQGRPRQRTLATLGRTDEIGGQVDSLLQGLLRVKGRPAALASPPQVQFESALALGDVWVLHQLWHELGFDRLHAVFRRARYTTPVEQAIRVMVFNRLCDADSKLGALRWLQTVAMPDVDPRSITHQHLLRSMDALMDHQASVDDCVAQLLRPLIDEQLSVVFYDLTTIRVEGLSQQRDDVRKFGMSKEGVVARQFLLGVVQTADGLPIYHEVFDGNASEGPTLKPTLERVLQRYPHVKRLVVVADRGLLSLDNLQMLSELKLPGDRALEFILAVPGRRHGDFVELLAPLQARAEGSAAEVIDELSWQGHRLVVAHNAQQAADLTQRRRDRITALQVRAQALTGKLDEQDAGQSQRGRKLSDSGAKARFFHEVCEAHLANIIRVDLKSELFTYDIDHVAQARAEAMDGKLLLVSNVHDLSAQQIVARYKSLADIERGFHVLKSEIEIAPVFHRLPERIRAHASICFMALVLHRVMRQRLRLAGSPLSPEAALQQLRRVQRHQVRIDGAEPIAGISTIHQDQADTLDALKIKKPSLDAQMSLL</sequence>
<gene>
    <name evidence="2" type="ORF">CATMQ487_14420</name>
</gene>
<reference evidence="2" key="1">
    <citation type="submission" date="2022-04" db="EMBL/GenBank/DDBJ databases">
        <title>Whole genome sequence of Sphaerotilus sp. FB-5.</title>
        <authorList>
            <person name="Takeda M."/>
            <person name="Narihara S."/>
            <person name="Akimoto M."/>
            <person name="Akimoto R."/>
            <person name="Nishiyashiki S."/>
            <person name="Murakami T."/>
        </authorList>
    </citation>
    <scope>NUCLEOTIDE SEQUENCE</scope>
    <source>
        <strain evidence="2">FB-5</strain>
    </source>
</reference>